<comment type="caution">
    <text evidence="1">The sequence shown here is derived from an EMBL/GenBank/DDBJ whole genome shotgun (WGS) entry which is preliminary data.</text>
</comment>
<dbReference type="EMBL" id="JANQDX010000007">
    <property type="protein sequence ID" value="KAL0921470.1"/>
    <property type="molecule type" value="Genomic_DNA"/>
</dbReference>
<proteinExistence type="predicted"/>
<evidence type="ECO:0000313" key="1">
    <source>
        <dbReference type="EMBL" id="KAL0921470.1"/>
    </source>
</evidence>
<dbReference type="AlphaFoldDB" id="A0ABD0V9J6"/>
<protein>
    <submittedName>
        <fullName evidence="1">Uncharacterized protein</fullName>
    </submittedName>
</protein>
<reference evidence="1 2" key="1">
    <citation type="journal article" date="2024" name="Plant Biotechnol. J.">
        <title>Dendrobium thyrsiflorum genome and its molecular insights into genes involved in important horticultural traits.</title>
        <authorList>
            <person name="Chen B."/>
            <person name="Wang J.Y."/>
            <person name="Zheng P.J."/>
            <person name="Li K.L."/>
            <person name="Liang Y.M."/>
            <person name="Chen X.F."/>
            <person name="Zhang C."/>
            <person name="Zhao X."/>
            <person name="He X."/>
            <person name="Zhang G.Q."/>
            <person name="Liu Z.J."/>
            <person name="Xu Q."/>
        </authorList>
    </citation>
    <scope>NUCLEOTIDE SEQUENCE [LARGE SCALE GENOMIC DNA]</scope>
    <source>
        <strain evidence="1">GZMU011</strain>
    </source>
</reference>
<dbReference type="Proteomes" id="UP001552299">
    <property type="component" value="Unassembled WGS sequence"/>
</dbReference>
<sequence length="79" mass="8533">MAAQLSGAPSGIGPVKRLILIDPGFLSYVNKSRSFKDVISGTSSSSAFPDLRSLWVSKEDVLALAAPFQFCSCWEVFYA</sequence>
<evidence type="ECO:0000313" key="2">
    <source>
        <dbReference type="Proteomes" id="UP001552299"/>
    </source>
</evidence>
<keyword evidence="2" id="KW-1185">Reference proteome</keyword>
<accession>A0ABD0V9J6</accession>
<organism evidence="1 2">
    <name type="scientific">Dendrobium thyrsiflorum</name>
    <name type="common">Pinecone-like raceme dendrobium</name>
    <name type="synonym">Orchid</name>
    <dbReference type="NCBI Taxonomy" id="117978"/>
    <lineage>
        <taxon>Eukaryota</taxon>
        <taxon>Viridiplantae</taxon>
        <taxon>Streptophyta</taxon>
        <taxon>Embryophyta</taxon>
        <taxon>Tracheophyta</taxon>
        <taxon>Spermatophyta</taxon>
        <taxon>Magnoliopsida</taxon>
        <taxon>Liliopsida</taxon>
        <taxon>Asparagales</taxon>
        <taxon>Orchidaceae</taxon>
        <taxon>Epidendroideae</taxon>
        <taxon>Malaxideae</taxon>
        <taxon>Dendrobiinae</taxon>
        <taxon>Dendrobium</taxon>
    </lineage>
</organism>
<gene>
    <name evidence="1" type="ORF">M5K25_008546</name>
</gene>
<name>A0ABD0V9J6_DENTH</name>